<dbReference type="EMBL" id="CP059399">
    <property type="protein sequence ID" value="QLY29291.1"/>
    <property type="molecule type" value="Genomic_DNA"/>
</dbReference>
<dbReference type="Proteomes" id="UP000515512">
    <property type="component" value="Chromosome"/>
</dbReference>
<dbReference type="RefSeq" id="WP_181580495.1">
    <property type="nucleotide sequence ID" value="NZ_CP059399.1"/>
</dbReference>
<protein>
    <submittedName>
        <fullName evidence="2">Uncharacterized protein</fullName>
    </submittedName>
</protein>
<feature type="transmembrane region" description="Helical" evidence="1">
    <location>
        <begin position="43"/>
        <end position="61"/>
    </location>
</feature>
<reference evidence="2 3" key="1">
    <citation type="submission" date="2020-07" db="EMBL/GenBank/DDBJ databases">
        <authorList>
            <person name="Zhuang K."/>
            <person name="Ran Y."/>
        </authorList>
    </citation>
    <scope>NUCLEOTIDE SEQUENCE [LARGE SCALE GENOMIC DNA]</scope>
    <source>
        <strain evidence="2 3">WCH-YHL-001</strain>
    </source>
</reference>
<proteinExistence type="predicted"/>
<dbReference type="KEGG" id="nhu:H0264_29015"/>
<gene>
    <name evidence="2" type="ORF">H0264_29015</name>
</gene>
<evidence type="ECO:0000313" key="3">
    <source>
        <dbReference type="Proteomes" id="UP000515512"/>
    </source>
</evidence>
<keyword evidence="1" id="KW-1133">Transmembrane helix</keyword>
<feature type="transmembrane region" description="Helical" evidence="1">
    <location>
        <begin position="95"/>
        <end position="112"/>
    </location>
</feature>
<evidence type="ECO:0000256" key="1">
    <source>
        <dbReference type="SAM" id="Phobius"/>
    </source>
</evidence>
<feature type="transmembrane region" description="Helical" evidence="1">
    <location>
        <begin position="68"/>
        <end position="89"/>
    </location>
</feature>
<feature type="transmembrane region" description="Helical" evidence="1">
    <location>
        <begin position="12"/>
        <end position="37"/>
    </location>
</feature>
<sequence>MADRKVQGWGEIPVVVRVAGVLVAIEGAVATVAAGVAAALQSISFGMVAAALAILVLVAGIEVYRGRWWPRTIVVISQILLAWLAWMFATGGDPWVGIPVGVVAVGVLALLFSPPSNRWMAHAFDLEPPAGESNSGQTA</sequence>
<evidence type="ECO:0000313" key="2">
    <source>
        <dbReference type="EMBL" id="QLY29291.1"/>
    </source>
</evidence>
<keyword evidence="3" id="KW-1185">Reference proteome</keyword>
<keyword evidence="1" id="KW-0812">Transmembrane</keyword>
<dbReference type="AlphaFoldDB" id="A0A7D6V962"/>
<organism evidence="2 3">
    <name type="scientific">Nocardia huaxiensis</name>
    <dbReference type="NCBI Taxonomy" id="2755382"/>
    <lineage>
        <taxon>Bacteria</taxon>
        <taxon>Bacillati</taxon>
        <taxon>Actinomycetota</taxon>
        <taxon>Actinomycetes</taxon>
        <taxon>Mycobacteriales</taxon>
        <taxon>Nocardiaceae</taxon>
        <taxon>Nocardia</taxon>
    </lineage>
</organism>
<accession>A0A7D6V962</accession>
<name>A0A7D6V962_9NOCA</name>
<keyword evidence="1" id="KW-0472">Membrane</keyword>